<proteinExistence type="predicted"/>
<gene>
    <name evidence="3" type="ORF">VHEMI06180</name>
</gene>
<dbReference type="Pfam" id="PF00722">
    <property type="entry name" value="Glyco_hydro_16"/>
    <property type="match status" value="1"/>
</dbReference>
<dbReference type="OrthoDB" id="4388755at2759"/>
<feature type="domain" description="GH16" evidence="2">
    <location>
        <begin position="56"/>
        <end position="302"/>
    </location>
</feature>
<dbReference type="PANTHER" id="PTHR38121:SF4">
    <property type="entry name" value="GH16 DOMAIN-CONTAINING PROTEIN-RELATED"/>
    <property type="match status" value="1"/>
</dbReference>
<keyword evidence="1" id="KW-0732">Signal</keyword>
<dbReference type="InterPro" id="IPR000757">
    <property type="entry name" value="Beta-glucanase-like"/>
</dbReference>
<dbReference type="STRING" id="1531966.A0A0A1TKH4"/>
<dbReference type="AlphaFoldDB" id="A0A0A1TKH4"/>
<evidence type="ECO:0000313" key="3">
    <source>
        <dbReference type="EMBL" id="CEJ90392.1"/>
    </source>
</evidence>
<accession>A0A0A1TKH4</accession>
<dbReference type="Gene3D" id="2.60.120.200">
    <property type="match status" value="1"/>
</dbReference>
<evidence type="ECO:0000313" key="4">
    <source>
        <dbReference type="Proteomes" id="UP000039046"/>
    </source>
</evidence>
<dbReference type="GO" id="GO:0005975">
    <property type="term" value="P:carbohydrate metabolic process"/>
    <property type="evidence" value="ECO:0007669"/>
    <property type="project" value="InterPro"/>
</dbReference>
<dbReference type="HOGENOM" id="CLU_039765_0_1_1"/>
<dbReference type="PANTHER" id="PTHR38121">
    <property type="entry name" value="GH16 DOMAIN-CONTAINING PROTEIN"/>
    <property type="match status" value="1"/>
</dbReference>
<dbReference type="GO" id="GO:0004553">
    <property type="term" value="F:hydrolase activity, hydrolyzing O-glycosyl compounds"/>
    <property type="evidence" value="ECO:0007669"/>
    <property type="project" value="InterPro"/>
</dbReference>
<reference evidence="3 4" key="1">
    <citation type="journal article" date="2015" name="Genome Announc.">
        <title>Draft Genome Sequence and Gene Annotation of the Entomopathogenic Fungus Verticillium hemipterigenum.</title>
        <authorList>
            <person name="Horn F."/>
            <person name="Habel A."/>
            <person name="Scharf D.H."/>
            <person name="Dworschak J."/>
            <person name="Brakhage A.A."/>
            <person name="Guthke R."/>
            <person name="Hertweck C."/>
            <person name="Linde J."/>
        </authorList>
    </citation>
    <scope>NUCLEOTIDE SEQUENCE [LARGE SCALE GENOMIC DNA]</scope>
</reference>
<dbReference type="EMBL" id="CDHN01000003">
    <property type="protein sequence ID" value="CEJ90392.1"/>
    <property type="molecule type" value="Genomic_DNA"/>
</dbReference>
<organism evidence="3 4">
    <name type="scientific">[Torrubiella] hemipterigena</name>
    <dbReference type="NCBI Taxonomy" id="1531966"/>
    <lineage>
        <taxon>Eukaryota</taxon>
        <taxon>Fungi</taxon>
        <taxon>Dikarya</taxon>
        <taxon>Ascomycota</taxon>
        <taxon>Pezizomycotina</taxon>
        <taxon>Sordariomycetes</taxon>
        <taxon>Hypocreomycetidae</taxon>
        <taxon>Hypocreales</taxon>
        <taxon>Clavicipitaceae</taxon>
        <taxon>Clavicipitaceae incertae sedis</taxon>
        <taxon>'Torrubiella' clade</taxon>
    </lineage>
</organism>
<dbReference type="PROSITE" id="PS51762">
    <property type="entry name" value="GH16_2"/>
    <property type="match status" value="1"/>
</dbReference>
<dbReference type="InterPro" id="IPR013320">
    <property type="entry name" value="ConA-like_dom_sf"/>
</dbReference>
<dbReference type="CDD" id="cd00413">
    <property type="entry name" value="Glyco_hydrolase_16"/>
    <property type="match status" value="1"/>
</dbReference>
<keyword evidence="4" id="KW-1185">Reference proteome</keyword>
<sequence length="324" mass="36023">MYSSYTTVIAAALIFAGASPAIAQQVVSDAQCDCYLSDGRFPTYFKNHGFWDFRSLGQYAKVPPVIQTLDGNKKADFTSPVFNWDSDFAKFWGPQHWAKNEDTTFPMVNSFNNLYIEKNNNGDSDTFMTMRTSRLPAFQTAAEFESQSPLDHASIRMLAKTHGSSGACTSVFTYKGANQPKDVQECDIEMLTRDDAHYIHYTNQPGVLNGDVVPGASRNVTLPNGLRWSDWVKHRLDWTPGRTTWSANGAEVASQTFQAPRDPSIVLLNAWSDGGEWTDKMPEGGEAYQNVQWIEILYNVADKASCNKVCSVDKSPVVGKPVLL</sequence>
<dbReference type="Proteomes" id="UP000039046">
    <property type="component" value="Unassembled WGS sequence"/>
</dbReference>
<name>A0A0A1TKH4_9HYPO</name>
<evidence type="ECO:0000256" key="1">
    <source>
        <dbReference type="SAM" id="SignalP"/>
    </source>
</evidence>
<protein>
    <recommendedName>
        <fullName evidence="2">GH16 domain-containing protein</fullName>
    </recommendedName>
</protein>
<dbReference type="SUPFAM" id="SSF49899">
    <property type="entry name" value="Concanavalin A-like lectins/glucanases"/>
    <property type="match status" value="1"/>
</dbReference>
<evidence type="ECO:0000259" key="2">
    <source>
        <dbReference type="PROSITE" id="PS51762"/>
    </source>
</evidence>
<feature type="signal peptide" evidence="1">
    <location>
        <begin position="1"/>
        <end position="23"/>
    </location>
</feature>
<feature type="chain" id="PRO_5001990113" description="GH16 domain-containing protein" evidence="1">
    <location>
        <begin position="24"/>
        <end position="324"/>
    </location>
</feature>